<evidence type="ECO:0000313" key="3">
    <source>
        <dbReference type="Proteomes" id="UP001595075"/>
    </source>
</evidence>
<proteinExistence type="predicted"/>
<dbReference type="Proteomes" id="UP001595075">
    <property type="component" value="Unassembled WGS sequence"/>
</dbReference>
<sequence>MSGPSQPLAPPPLSDEAKKKLSDDASRIGAIRYDVTAQTLPAARRGTLLTNYTKLAVKYGHPRGISKPREDHSLFKYTGKSGKTPVRPNSDLIAHEGVKKRARVTEQYQRMQNWGFTADELLRLGALPASDERPMVSDLNNTLYPAFMRSQWLTEMMMPKHTGAIPVLGDDVNGLWLAENPRIWAILVPCLQLASRIWVNQCEDSWLSTLFHGECKPTPEDLNETRLYCRSLTQVQNDLAATKNAADEMSQYVTLGIHSGHDLSGLPGKQTNHSGRTVSLDPRTNKIILCGVVSYLPPPSVLKTTTLLSNFGRTTQRFHVAEVIIHEFAHAAHHVKIRRNGGIVKEPFFGDEPLAELGYSFENHIFGGAKIKFGNGDDARGGPGLPSGGIGRYDHFTGFGVNYKSDKDPYFPKPVAPGMLDPFYVRDIWPINTEWAANLFKEDFWNTKVLQSASAALKMGPLKYGVRSHINKTNLAVAGLSQNILLDGTGAELGLFGTDYHVKTGAAGDDIEVQNLRAARNVETARIRNVLNILDYPQPGPPALPNNAVNLEYYAFNPFTPETNRKLVDAEPPSLPYTCPRYDIIRQWLVNNRDPFQLAIDTMYIHEESSFYRYIRDHSQYLTQSGIGGAITLTPHELRGFLFETQRRKELFVYEPFPAPGVLLKIAKGWPPRAQPYTFPSVTLSAKLSALAEDFEQTIEFDDFMEMYYTRIGEVRDVDIAEFQFMWNKLSTEDDEEDWDITLAEFEEVLRYVAANGKSSDVLTFGPKGVIRFTYDTSALTARPEKDDIKRLLARLRQKEAEFNN</sequence>
<gene>
    <name evidence="2" type="ORF">VTL71DRAFT_16039</name>
</gene>
<comment type="caution">
    <text evidence="2">The sequence shown here is derived from an EMBL/GenBank/DDBJ whole genome shotgun (WGS) entry which is preliminary data.</text>
</comment>
<protein>
    <submittedName>
        <fullName evidence="2">Uncharacterized protein</fullName>
    </submittedName>
</protein>
<dbReference type="EMBL" id="JAZHXI010000009">
    <property type="protein sequence ID" value="KAL2067941.1"/>
    <property type="molecule type" value="Genomic_DNA"/>
</dbReference>
<accession>A0ABR4CEN6</accession>
<feature type="region of interest" description="Disordered" evidence="1">
    <location>
        <begin position="1"/>
        <end position="21"/>
    </location>
</feature>
<organism evidence="2 3">
    <name type="scientific">Oculimacula yallundae</name>
    <dbReference type="NCBI Taxonomy" id="86028"/>
    <lineage>
        <taxon>Eukaryota</taxon>
        <taxon>Fungi</taxon>
        <taxon>Dikarya</taxon>
        <taxon>Ascomycota</taxon>
        <taxon>Pezizomycotina</taxon>
        <taxon>Leotiomycetes</taxon>
        <taxon>Helotiales</taxon>
        <taxon>Ploettnerulaceae</taxon>
        <taxon>Oculimacula</taxon>
    </lineage>
</organism>
<keyword evidence="3" id="KW-1185">Reference proteome</keyword>
<evidence type="ECO:0000313" key="2">
    <source>
        <dbReference type="EMBL" id="KAL2067941.1"/>
    </source>
</evidence>
<name>A0ABR4CEN6_9HELO</name>
<reference evidence="2 3" key="1">
    <citation type="journal article" date="2024" name="Commun. Biol.">
        <title>Comparative genomic analysis of thermophilic fungi reveals convergent evolutionary adaptations and gene losses.</title>
        <authorList>
            <person name="Steindorff A.S."/>
            <person name="Aguilar-Pontes M.V."/>
            <person name="Robinson A.J."/>
            <person name="Andreopoulos B."/>
            <person name="LaButti K."/>
            <person name="Kuo A."/>
            <person name="Mondo S."/>
            <person name="Riley R."/>
            <person name="Otillar R."/>
            <person name="Haridas S."/>
            <person name="Lipzen A."/>
            <person name="Grimwood J."/>
            <person name="Schmutz J."/>
            <person name="Clum A."/>
            <person name="Reid I.D."/>
            <person name="Moisan M.C."/>
            <person name="Butler G."/>
            <person name="Nguyen T.T.M."/>
            <person name="Dewar K."/>
            <person name="Conant G."/>
            <person name="Drula E."/>
            <person name="Henrissat B."/>
            <person name="Hansel C."/>
            <person name="Singer S."/>
            <person name="Hutchinson M.I."/>
            <person name="de Vries R.P."/>
            <person name="Natvig D.O."/>
            <person name="Powell A.J."/>
            <person name="Tsang A."/>
            <person name="Grigoriev I.V."/>
        </authorList>
    </citation>
    <scope>NUCLEOTIDE SEQUENCE [LARGE SCALE GENOMIC DNA]</scope>
    <source>
        <strain evidence="2 3">CBS 494.80</strain>
    </source>
</reference>
<evidence type="ECO:0000256" key="1">
    <source>
        <dbReference type="SAM" id="MobiDB-lite"/>
    </source>
</evidence>